<dbReference type="InterPro" id="IPR051800">
    <property type="entry name" value="PqiA-PqiB_transport"/>
</dbReference>
<feature type="domain" description="Mce/MlaD" evidence="8">
    <location>
        <begin position="518"/>
        <end position="607"/>
    </location>
</feature>
<comment type="caution">
    <text evidence="9">The sequence shown here is derived from an EMBL/GenBank/DDBJ whole genome shotgun (WGS) entry which is preliminary data.</text>
</comment>
<feature type="domain" description="Mce/MlaD" evidence="8">
    <location>
        <begin position="41"/>
        <end position="134"/>
    </location>
</feature>
<dbReference type="Pfam" id="PF02470">
    <property type="entry name" value="MlaD"/>
    <property type="match status" value="6"/>
</dbReference>
<evidence type="ECO:0000256" key="6">
    <source>
        <dbReference type="ARBA" id="ARBA00023136"/>
    </source>
</evidence>
<dbReference type="Proteomes" id="UP000542720">
    <property type="component" value="Unassembled WGS sequence"/>
</dbReference>
<evidence type="ECO:0000256" key="2">
    <source>
        <dbReference type="ARBA" id="ARBA00022475"/>
    </source>
</evidence>
<keyword evidence="2" id="KW-1003">Cell membrane</keyword>
<evidence type="ECO:0000256" key="4">
    <source>
        <dbReference type="ARBA" id="ARBA00022692"/>
    </source>
</evidence>
<feature type="domain" description="Mce/MlaD" evidence="8">
    <location>
        <begin position="158"/>
        <end position="222"/>
    </location>
</feature>
<dbReference type="RefSeq" id="WP_183088042.1">
    <property type="nucleotide sequence ID" value="NZ_JACJUD010000002.1"/>
</dbReference>
<feature type="domain" description="Mce/MlaD" evidence="8">
    <location>
        <begin position="634"/>
        <end position="693"/>
    </location>
</feature>
<evidence type="ECO:0000256" key="7">
    <source>
        <dbReference type="SAM" id="Phobius"/>
    </source>
</evidence>
<gene>
    <name evidence="9" type="ORF">H3H51_05485</name>
</gene>
<dbReference type="PANTHER" id="PTHR30462:SF0">
    <property type="entry name" value="INTERMEMBRANE TRANSPORT PROTEIN YEBT"/>
    <property type="match status" value="1"/>
</dbReference>
<sequence>MTELKSAKTRRTTNWSAIWILPLIAMLIGGWLAWRAYDQAGIEIQVFFPSGDGIQVGKTEVVYKGMSIGKVVAMELDDQGKNRGVRVAIEMDKKVQDHLRSSTRFWLVKPSVSLAGITGLETLVSGNYITVNPGAGEPTREFVALTEAPPLADSVAGLHLILKADRLGSLNRDSPVFYKQIQVGKVKSYVLAADQSTVEIKIFIEPQFASLVRKHTRFWNASGVSIDAGLSGVKVRTESLSSIVAGGIAFATPEHRADSPATDPTIPFRLYEDYEAAQSGIKVALKLTDFEGLEAGRTPVMYKGIQVGTLKAFKVDEDLAGASTELALDPSTEDYLVEGTDFWVVKPSISLAGITGLEALVKGNYIAIRPGEKGAAPSRNFVARAKAPPLDLGAPGLHMVLFADALGSLDVGSPILYHQVKVGSIQSYQFSHDRKRVVLGAHIEPEYANLVNSSTRFWNASGITLTGGLSGIEVKSDSLQSLLAGGVSFETPDMKAPVERKIQRFTLHKDRSDAVQEGVAIQIKVASGDGLNPGTVIRYKGLEVGKIETVEFTDDLQAVLLNARITKATTRIAAVGSQFWVVKPELGLARTANLETLVSGQYLEVQPASKPGKAQTFFEIRQQTPIAESREEGLKVILSAPRRGSIKPGVVVSYREVPVGKVTRFELGPTSDRVLIHVLIESRYAPLVRSGSRFWNASGIGVDAGLFKGLKVRTESLEALLEGGIAFATPDNAQMGGPAIPGQTFALNEEPNEEWMKWAPKIVLDK</sequence>
<evidence type="ECO:0000313" key="9">
    <source>
        <dbReference type="EMBL" id="MBB2494465.1"/>
    </source>
</evidence>
<keyword evidence="6 7" id="KW-0472">Membrane</keyword>
<name>A0A7W4LJU3_9GAMM</name>
<evidence type="ECO:0000313" key="10">
    <source>
        <dbReference type="Proteomes" id="UP000542720"/>
    </source>
</evidence>
<organism evidence="9 10">
    <name type="scientific">Aquipseudomonas ullengensis</name>
    <dbReference type="NCBI Taxonomy" id="2759166"/>
    <lineage>
        <taxon>Bacteria</taxon>
        <taxon>Pseudomonadati</taxon>
        <taxon>Pseudomonadota</taxon>
        <taxon>Gammaproteobacteria</taxon>
        <taxon>Pseudomonadales</taxon>
        <taxon>Pseudomonadaceae</taxon>
        <taxon>Aquipseudomonas</taxon>
    </lineage>
</organism>
<dbReference type="InterPro" id="IPR003399">
    <property type="entry name" value="Mce/MlaD"/>
</dbReference>
<keyword evidence="3" id="KW-0997">Cell inner membrane</keyword>
<keyword evidence="10" id="KW-1185">Reference proteome</keyword>
<accession>A0A7W4LJU3</accession>
<feature type="domain" description="Mce/MlaD" evidence="8">
    <location>
        <begin position="280"/>
        <end position="371"/>
    </location>
</feature>
<comment type="subcellular location">
    <subcellularLocation>
        <location evidence="1">Cell inner membrane</location>
    </subcellularLocation>
</comment>
<keyword evidence="5 7" id="KW-1133">Transmembrane helix</keyword>
<protein>
    <submittedName>
        <fullName evidence="9">MCE family protein</fullName>
    </submittedName>
</protein>
<evidence type="ECO:0000256" key="3">
    <source>
        <dbReference type="ARBA" id="ARBA00022519"/>
    </source>
</evidence>
<evidence type="ECO:0000256" key="5">
    <source>
        <dbReference type="ARBA" id="ARBA00022989"/>
    </source>
</evidence>
<dbReference type="AlphaFoldDB" id="A0A7W4LJU3"/>
<dbReference type="EMBL" id="JACJUD010000002">
    <property type="protein sequence ID" value="MBB2494465.1"/>
    <property type="molecule type" value="Genomic_DNA"/>
</dbReference>
<proteinExistence type="predicted"/>
<keyword evidence="4 7" id="KW-0812">Transmembrane</keyword>
<evidence type="ECO:0000256" key="1">
    <source>
        <dbReference type="ARBA" id="ARBA00004533"/>
    </source>
</evidence>
<feature type="transmembrane region" description="Helical" evidence="7">
    <location>
        <begin position="12"/>
        <end position="34"/>
    </location>
</feature>
<feature type="domain" description="Mce/MlaD" evidence="8">
    <location>
        <begin position="400"/>
        <end position="457"/>
    </location>
</feature>
<evidence type="ECO:0000259" key="8">
    <source>
        <dbReference type="Pfam" id="PF02470"/>
    </source>
</evidence>
<reference evidence="9 10" key="1">
    <citation type="submission" date="2020-08" db="EMBL/GenBank/DDBJ databases">
        <authorList>
            <person name="Kim C.M."/>
        </authorList>
    </citation>
    <scope>NUCLEOTIDE SEQUENCE [LARGE SCALE GENOMIC DNA]</scope>
    <source>
        <strain evidence="9 10">UL070</strain>
    </source>
</reference>
<dbReference type="GO" id="GO:0005886">
    <property type="term" value="C:plasma membrane"/>
    <property type="evidence" value="ECO:0007669"/>
    <property type="project" value="UniProtKB-SubCell"/>
</dbReference>
<dbReference type="PANTHER" id="PTHR30462">
    <property type="entry name" value="INTERMEMBRANE TRANSPORT PROTEIN PQIB-RELATED"/>
    <property type="match status" value="1"/>
</dbReference>